<protein>
    <submittedName>
        <fullName evidence="2">Uncharacterized protein</fullName>
    </submittedName>
</protein>
<evidence type="ECO:0000313" key="2">
    <source>
        <dbReference type="EMBL" id="KAJ3832267.1"/>
    </source>
</evidence>
<gene>
    <name evidence="2" type="ORF">F5878DRAFT_670015</name>
</gene>
<feature type="region of interest" description="Disordered" evidence="1">
    <location>
        <begin position="164"/>
        <end position="259"/>
    </location>
</feature>
<sequence>MFGPNWNQPAIFRLAPYPRTALPASRRTSVMLAVARNVDAKKSSEEEVEKKVKEYDDNYKRWIEKTLCAGAYGSMEAEANGFVHHVQQDLTQLTRLAQLDAEDGMDPGLFPALGGGADADAGLGGTSIGTVTRRSRRPLQRLQRLQLRLRLVLFQYYLISPYSSPSQSIHWSKPRRKPKPTAQFQPSKPGLSNFGGARWKERGARRRGRRVMNIEHGDEYQEDESEEDQENKDRQEKDKEMRKEEVEYERNEERSGEGV</sequence>
<proteinExistence type="predicted"/>
<dbReference type="AlphaFoldDB" id="A0AA38NX69"/>
<name>A0AA38NX69_9AGAR</name>
<feature type="compositionally biased region" description="Basic and acidic residues" evidence="1">
    <location>
        <begin position="231"/>
        <end position="259"/>
    </location>
</feature>
<reference evidence="2" key="1">
    <citation type="submission" date="2022-08" db="EMBL/GenBank/DDBJ databases">
        <authorList>
            <consortium name="DOE Joint Genome Institute"/>
            <person name="Min B."/>
            <person name="Riley R."/>
            <person name="Sierra-Patev S."/>
            <person name="Naranjo-Ortiz M."/>
            <person name="Looney B."/>
            <person name="Konkel Z."/>
            <person name="Slot J.C."/>
            <person name="Sakamoto Y."/>
            <person name="Steenwyk J.L."/>
            <person name="Rokas A."/>
            <person name="Carro J."/>
            <person name="Camarero S."/>
            <person name="Ferreira P."/>
            <person name="Molpeceres G."/>
            <person name="Ruiz-Duenas F.J."/>
            <person name="Serrano A."/>
            <person name="Henrissat B."/>
            <person name="Drula E."/>
            <person name="Hughes K.W."/>
            <person name="Mata J.L."/>
            <person name="Ishikawa N.K."/>
            <person name="Vargas-Isla R."/>
            <person name="Ushijima S."/>
            <person name="Smith C.A."/>
            <person name="Ahrendt S."/>
            <person name="Andreopoulos W."/>
            <person name="He G."/>
            <person name="Labutti K."/>
            <person name="Lipzen A."/>
            <person name="Ng V."/>
            <person name="Sandor L."/>
            <person name="Barry K."/>
            <person name="Martinez A.T."/>
            <person name="Xiao Y."/>
            <person name="Gibbons J.G."/>
            <person name="Terashima K."/>
            <person name="Hibbett D.S."/>
            <person name="Grigoriev I.V."/>
        </authorList>
    </citation>
    <scope>NUCLEOTIDE SEQUENCE</scope>
    <source>
        <strain evidence="2">TFB9207</strain>
    </source>
</reference>
<organism evidence="2 3">
    <name type="scientific">Lentinula raphanica</name>
    <dbReference type="NCBI Taxonomy" id="153919"/>
    <lineage>
        <taxon>Eukaryota</taxon>
        <taxon>Fungi</taxon>
        <taxon>Dikarya</taxon>
        <taxon>Basidiomycota</taxon>
        <taxon>Agaricomycotina</taxon>
        <taxon>Agaricomycetes</taxon>
        <taxon>Agaricomycetidae</taxon>
        <taxon>Agaricales</taxon>
        <taxon>Marasmiineae</taxon>
        <taxon>Omphalotaceae</taxon>
        <taxon>Lentinula</taxon>
    </lineage>
</organism>
<accession>A0AA38NX69</accession>
<evidence type="ECO:0000256" key="1">
    <source>
        <dbReference type="SAM" id="MobiDB-lite"/>
    </source>
</evidence>
<comment type="caution">
    <text evidence="2">The sequence shown here is derived from an EMBL/GenBank/DDBJ whole genome shotgun (WGS) entry which is preliminary data.</text>
</comment>
<keyword evidence="3" id="KW-1185">Reference proteome</keyword>
<dbReference type="EMBL" id="MU807017">
    <property type="protein sequence ID" value="KAJ3832267.1"/>
    <property type="molecule type" value="Genomic_DNA"/>
</dbReference>
<feature type="compositionally biased region" description="Acidic residues" evidence="1">
    <location>
        <begin position="220"/>
        <end position="230"/>
    </location>
</feature>
<evidence type="ECO:0000313" key="3">
    <source>
        <dbReference type="Proteomes" id="UP001163846"/>
    </source>
</evidence>
<dbReference type="Proteomes" id="UP001163846">
    <property type="component" value="Unassembled WGS sequence"/>
</dbReference>